<reference evidence="2" key="1">
    <citation type="journal article" date="2014" name="Int. J. Syst. Evol. Microbiol.">
        <title>Complete genome sequence of Corynebacterium casei LMG S-19264T (=DSM 44701T), isolated from a smear-ripened cheese.</title>
        <authorList>
            <consortium name="US DOE Joint Genome Institute (JGI-PGF)"/>
            <person name="Walter F."/>
            <person name="Albersmeier A."/>
            <person name="Kalinowski J."/>
            <person name="Ruckert C."/>
        </authorList>
    </citation>
    <scope>NUCLEOTIDE SEQUENCE</scope>
    <source>
        <strain evidence="2">CGMCC 1.15454</strain>
    </source>
</reference>
<comment type="caution">
    <text evidence="2">The sequence shown here is derived from an EMBL/GenBank/DDBJ whole genome shotgun (WGS) entry which is preliminary data.</text>
</comment>
<protein>
    <recommendedName>
        <fullName evidence="4">SbsA Ig-like domain-containing protein</fullName>
    </recommendedName>
</protein>
<sequence>MKKKVWLVSGVCIAITVCAFLFFSHSLKVEIPFASSHAPPFKAWQIHFSQEMDPETFHHETVQVISADKKSVPVSWKWNVDHTVLTINAPESGYTIGETYQLIITDTVQTAGGKNFGDKFTHSFQAVDELPSIKNRKQLVTLLEERTEQTKEFTVLEEDNATADMKTESSAAENTPTTSETNVQVHGIDEGDLIKTDGNSIYFARDSDIIIAEANGKSSTAKSTISEEHFQPVELYVHKDLLIAIGNSSKSLRDQSKTAEYVMEQTSIIFYRISDQKPPEKIREVTLEGDMTASRQMDGYLYLVANSYPPYHILQDNKQNMDPRPFIKDSAVAQSNSQPLAYHDIYFFPESTENAFMLLASINLNDMEEAAQIESYLGASDQLYMSKNNIYIAMEKYDAALETSDSAEIAVNNSANTEIFQFHIDNGSIDFQNSLSVSGTLVNQFAMDERDGVFRVATTNEKDNTTTNNLYTFDSKLNALGSIEDLAKGEQIYSVRYLDNVAYMVTFKQVDPLFVIDLADPATPTVLGKLKIPGFSNYLHPLDKDHVIGFGQHTKLVQEENSNEPSVRMDGIKLSLFDVSDQANPKEIDSEVIGEGSSYTELNHNHKALFKHPDKNLFGFPAVAFDAKTVHKGDATYEEERPVFAGAFLYSISPEDGIVLKDSITHQENVQDYPEWDSEIRRIVSVDHNLYTFSYDQMRVYDLKGKKIIQKIAFPDPSTMN</sequence>
<reference evidence="2" key="2">
    <citation type="submission" date="2020-09" db="EMBL/GenBank/DDBJ databases">
        <authorList>
            <person name="Sun Q."/>
            <person name="Zhou Y."/>
        </authorList>
    </citation>
    <scope>NUCLEOTIDE SEQUENCE</scope>
    <source>
        <strain evidence="2">CGMCC 1.15454</strain>
    </source>
</reference>
<evidence type="ECO:0000313" key="2">
    <source>
        <dbReference type="EMBL" id="GGB39737.1"/>
    </source>
</evidence>
<proteinExistence type="predicted"/>
<evidence type="ECO:0000256" key="1">
    <source>
        <dbReference type="SAM" id="MobiDB-lite"/>
    </source>
</evidence>
<dbReference type="Proteomes" id="UP000621492">
    <property type="component" value="Unassembled WGS sequence"/>
</dbReference>
<name>A0A9W5TX22_9BACI</name>
<organism evidence="2 3">
    <name type="scientific">Lentibacillus populi</name>
    <dbReference type="NCBI Taxonomy" id="1827502"/>
    <lineage>
        <taxon>Bacteria</taxon>
        <taxon>Bacillati</taxon>
        <taxon>Bacillota</taxon>
        <taxon>Bacilli</taxon>
        <taxon>Bacillales</taxon>
        <taxon>Bacillaceae</taxon>
        <taxon>Lentibacillus</taxon>
    </lineage>
</organism>
<feature type="compositionally biased region" description="Polar residues" evidence="1">
    <location>
        <begin position="168"/>
        <end position="181"/>
    </location>
</feature>
<dbReference type="InterPro" id="IPR019198">
    <property type="entry name" value="Beta_propeller_containing"/>
</dbReference>
<gene>
    <name evidence="2" type="ORF">GCM10011409_16550</name>
</gene>
<feature type="region of interest" description="Disordered" evidence="1">
    <location>
        <begin position="158"/>
        <end position="181"/>
    </location>
</feature>
<dbReference type="Pfam" id="PF09826">
    <property type="entry name" value="Beta_propel"/>
    <property type="match status" value="1"/>
</dbReference>
<keyword evidence="3" id="KW-1185">Reference proteome</keyword>
<dbReference type="AlphaFoldDB" id="A0A9W5TX22"/>
<evidence type="ECO:0000313" key="3">
    <source>
        <dbReference type="Proteomes" id="UP000621492"/>
    </source>
</evidence>
<accession>A0A9W5TX22</accession>
<dbReference type="EMBL" id="BMJD01000010">
    <property type="protein sequence ID" value="GGB39737.1"/>
    <property type="molecule type" value="Genomic_DNA"/>
</dbReference>
<evidence type="ECO:0008006" key="4">
    <source>
        <dbReference type="Google" id="ProtNLM"/>
    </source>
</evidence>
<dbReference type="RefSeq" id="WP_159457753.1">
    <property type="nucleotide sequence ID" value="NZ_BMJD01000010.1"/>
</dbReference>